<organism evidence="2 3">
    <name type="scientific">Araneus ventricosus</name>
    <name type="common">Orbweaver spider</name>
    <name type="synonym">Epeira ventricosa</name>
    <dbReference type="NCBI Taxonomy" id="182803"/>
    <lineage>
        <taxon>Eukaryota</taxon>
        <taxon>Metazoa</taxon>
        <taxon>Ecdysozoa</taxon>
        <taxon>Arthropoda</taxon>
        <taxon>Chelicerata</taxon>
        <taxon>Arachnida</taxon>
        <taxon>Araneae</taxon>
        <taxon>Araneomorphae</taxon>
        <taxon>Entelegynae</taxon>
        <taxon>Araneoidea</taxon>
        <taxon>Araneidae</taxon>
        <taxon>Araneus</taxon>
    </lineage>
</organism>
<dbReference type="AlphaFoldDB" id="A0A4Y2SF83"/>
<accession>A0A4Y2SF83</accession>
<evidence type="ECO:0000313" key="2">
    <source>
        <dbReference type="EMBL" id="GBN86908.1"/>
    </source>
</evidence>
<proteinExistence type="predicted"/>
<comment type="caution">
    <text evidence="2">The sequence shown here is derived from an EMBL/GenBank/DDBJ whole genome shotgun (WGS) entry which is preliminary data.</text>
</comment>
<dbReference type="Proteomes" id="UP000499080">
    <property type="component" value="Unassembled WGS sequence"/>
</dbReference>
<gene>
    <name evidence="2" type="ORF">AVEN_251474_1</name>
</gene>
<name>A0A4Y2SF83_ARAVE</name>
<keyword evidence="1" id="KW-0472">Membrane</keyword>
<keyword evidence="3" id="KW-1185">Reference proteome</keyword>
<reference evidence="2 3" key="1">
    <citation type="journal article" date="2019" name="Sci. Rep.">
        <title>Orb-weaving spider Araneus ventricosus genome elucidates the spidroin gene catalogue.</title>
        <authorList>
            <person name="Kono N."/>
            <person name="Nakamura H."/>
            <person name="Ohtoshi R."/>
            <person name="Moran D.A.P."/>
            <person name="Shinohara A."/>
            <person name="Yoshida Y."/>
            <person name="Fujiwara M."/>
            <person name="Mori M."/>
            <person name="Tomita M."/>
            <person name="Arakawa K."/>
        </authorList>
    </citation>
    <scope>NUCLEOTIDE SEQUENCE [LARGE SCALE GENOMIC DNA]</scope>
</reference>
<dbReference type="EMBL" id="BGPR01021531">
    <property type="protein sequence ID" value="GBN86908.1"/>
    <property type="molecule type" value="Genomic_DNA"/>
</dbReference>
<keyword evidence="1" id="KW-1133">Transmembrane helix</keyword>
<protein>
    <submittedName>
        <fullName evidence="2">Uncharacterized protein</fullName>
    </submittedName>
</protein>
<feature type="transmembrane region" description="Helical" evidence="1">
    <location>
        <begin position="82"/>
        <end position="102"/>
    </location>
</feature>
<sequence length="107" mass="11659">MQSHFHLFKKSHVPFISSGVASSLGKASICLTGLLLRVGVRCGFPTNALRRTGKAAAILASDVATGALDHDGPSVNLVWLRVLYYAGIKSLLSFYFLVYEVYKEKVL</sequence>
<keyword evidence="1" id="KW-0812">Transmembrane</keyword>
<evidence type="ECO:0000256" key="1">
    <source>
        <dbReference type="SAM" id="Phobius"/>
    </source>
</evidence>
<evidence type="ECO:0000313" key="3">
    <source>
        <dbReference type="Proteomes" id="UP000499080"/>
    </source>
</evidence>